<keyword evidence="1" id="KW-0472">Membrane</keyword>
<dbReference type="EMBL" id="BJXW01000007">
    <property type="protein sequence ID" value="GEN30221.1"/>
    <property type="molecule type" value="Genomic_DNA"/>
</dbReference>
<feature type="transmembrane region" description="Helical" evidence="1">
    <location>
        <begin position="155"/>
        <end position="175"/>
    </location>
</feature>
<keyword evidence="1" id="KW-0812">Transmembrane</keyword>
<keyword evidence="3" id="KW-1185">Reference proteome</keyword>
<keyword evidence="1" id="KW-1133">Transmembrane helix</keyword>
<sequence length="314" mass="36145">MKDILDLMTKSKLLDSDERGQESLFFRLKNYYEENGRHKYSEVSRYIFNLGDSDIDVLAVNLNLIAKFAEKKNEDNIKHNINKLIDHTDLAHIQRKYIENEVKKNERLLRGIHQSTMNVRSESQKLTQELVKTKESLNENYNKISSDIDKYKSSIYTQFVTILGIFTAITFGVFGGMEILGNVMSNIVEVRVPKLLMFSSLVIGSILTILYMLLTAISNIVQLPIRNCGCKRDDPCNHTPFQKHPIYFTGMMTTLYLFLIGVISHGYETENLRGIPLLDRIMLNGSGIYILSFLLFIVIMIIFLLINNHMKSSK</sequence>
<accession>A0A511UWF3</accession>
<organism evidence="2 3">
    <name type="scientific">Cerasibacillus quisquiliarum</name>
    <dbReference type="NCBI Taxonomy" id="227865"/>
    <lineage>
        <taxon>Bacteria</taxon>
        <taxon>Bacillati</taxon>
        <taxon>Bacillota</taxon>
        <taxon>Bacilli</taxon>
        <taxon>Bacillales</taxon>
        <taxon>Bacillaceae</taxon>
        <taxon>Cerasibacillus</taxon>
    </lineage>
</organism>
<protein>
    <submittedName>
        <fullName evidence="2">Uncharacterized protein</fullName>
    </submittedName>
</protein>
<feature type="transmembrane region" description="Helical" evidence="1">
    <location>
        <begin position="195"/>
        <end position="225"/>
    </location>
</feature>
<evidence type="ECO:0000256" key="1">
    <source>
        <dbReference type="SAM" id="Phobius"/>
    </source>
</evidence>
<feature type="transmembrane region" description="Helical" evidence="1">
    <location>
        <begin position="246"/>
        <end position="267"/>
    </location>
</feature>
<feature type="transmembrane region" description="Helical" evidence="1">
    <location>
        <begin position="287"/>
        <end position="306"/>
    </location>
</feature>
<gene>
    <name evidence="2" type="ORF">CQU01_04590</name>
</gene>
<dbReference type="AlphaFoldDB" id="A0A511UWF3"/>
<reference evidence="2 3" key="1">
    <citation type="submission" date="2019-07" db="EMBL/GenBank/DDBJ databases">
        <title>Whole genome shotgun sequence of Cerasibacillus quisquiliarum NBRC 102429.</title>
        <authorList>
            <person name="Hosoyama A."/>
            <person name="Uohara A."/>
            <person name="Ohji S."/>
            <person name="Ichikawa N."/>
        </authorList>
    </citation>
    <scope>NUCLEOTIDE SEQUENCE [LARGE SCALE GENOMIC DNA]</scope>
    <source>
        <strain evidence="2 3">NBRC 102429</strain>
    </source>
</reference>
<dbReference type="OrthoDB" id="2418206at2"/>
<dbReference type="RefSeq" id="WP_146935286.1">
    <property type="nucleotide sequence ID" value="NZ_BJXW01000007.1"/>
</dbReference>
<name>A0A511UWF3_9BACI</name>
<evidence type="ECO:0000313" key="3">
    <source>
        <dbReference type="Proteomes" id="UP000321491"/>
    </source>
</evidence>
<dbReference type="Proteomes" id="UP000321491">
    <property type="component" value="Unassembled WGS sequence"/>
</dbReference>
<proteinExistence type="predicted"/>
<comment type="caution">
    <text evidence="2">The sequence shown here is derived from an EMBL/GenBank/DDBJ whole genome shotgun (WGS) entry which is preliminary data.</text>
</comment>
<evidence type="ECO:0000313" key="2">
    <source>
        <dbReference type="EMBL" id="GEN30221.1"/>
    </source>
</evidence>